<evidence type="ECO:0000256" key="5">
    <source>
        <dbReference type="PROSITE-ProRule" id="PRU00266"/>
    </source>
</evidence>
<dbReference type="OrthoDB" id="2392202at2759"/>
<evidence type="ECO:0000313" key="8">
    <source>
        <dbReference type="EMBL" id="KAF9782751.1"/>
    </source>
</evidence>
<dbReference type="GO" id="GO:0006369">
    <property type="term" value="P:termination of RNA polymerase II transcription"/>
    <property type="evidence" value="ECO:0007669"/>
    <property type="project" value="TreeGrafter"/>
</dbReference>
<dbReference type="GO" id="GO:0003723">
    <property type="term" value="F:RNA binding"/>
    <property type="evidence" value="ECO:0007669"/>
    <property type="project" value="UniProtKB-UniRule"/>
</dbReference>
<evidence type="ECO:0000259" key="7">
    <source>
        <dbReference type="PROSITE" id="PS50142"/>
    </source>
</evidence>
<dbReference type="Gene3D" id="1.10.1520.10">
    <property type="entry name" value="Ribonuclease III domain"/>
    <property type="match status" value="1"/>
</dbReference>
<comment type="caution">
    <text evidence="8">The sequence shown here is derived from an EMBL/GenBank/DDBJ whole genome shotgun (WGS) entry which is preliminary data.</text>
</comment>
<evidence type="ECO:0000256" key="3">
    <source>
        <dbReference type="ARBA" id="ARBA00022801"/>
    </source>
</evidence>
<dbReference type="InterPro" id="IPR000999">
    <property type="entry name" value="RNase_III_dom"/>
</dbReference>
<dbReference type="GO" id="GO:0005654">
    <property type="term" value="C:nucleoplasm"/>
    <property type="evidence" value="ECO:0007669"/>
    <property type="project" value="TreeGrafter"/>
</dbReference>
<reference evidence="8" key="1">
    <citation type="journal article" date="2020" name="Nat. Commun.">
        <title>Large-scale genome sequencing of mycorrhizal fungi provides insights into the early evolution of symbiotic traits.</title>
        <authorList>
            <person name="Miyauchi S."/>
            <person name="Kiss E."/>
            <person name="Kuo A."/>
            <person name="Drula E."/>
            <person name="Kohler A."/>
            <person name="Sanchez-Garcia M."/>
            <person name="Morin E."/>
            <person name="Andreopoulos B."/>
            <person name="Barry K.W."/>
            <person name="Bonito G."/>
            <person name="Buee M."/>
            <person name="Carver A."/>
            <person name="Chen C."/>
            <person name="Cichocki N."/>
            <person name="Clum A."/>
            <person name="Culley D."/>
            <person name="Crous P.W."/>
            <person name="Fauchery L."/>
            <person name="Girlanda M."/>
            <person name="Hayes R.D."/>
            <person name="Keri Z."/>
            <person name="LaButti K."/>
            <person name="Lipzen A."/>
            <person name="Lombard V."/>
            <person name="Magnuson J."/>
            <person name="Maillard F."/>
            <person name="Murat C."/>
            <person name="Nolan M."/>
            <person name="Ohm R.A."/>
            <person name="Pangilinan J."/>
            <person name="Pereira M.F."/>
            <person name="Perotto S."/>
            <person name="Peter M."/>
            <person name="Pfister S."/>
            <person name="Riley R."/>
            <person name="Sitrit Y."/>
            <person name="Stielow J.B."/>
            <person name="Szollosi G."/>
            <person name="Zifcakova L."/>
            <person name="Stursova M."/>
            <person name="Spatafora J.W."/>
            <person name="Tedersoo L."/>
            <person name="Vaario L.M."/>
            <person name="Yamada A."/>
            <person name="Yan M."/>
            <person name="Wang P."/>
            <person name="Xu J."/>
            <person name="Bruns T."/>
            <person name="Baldrian P."/>
            <person name="Vilgalys R."/>
            <person name="Dunand C."/>
            <person name="Henrissat B."/>
            <person name="Grigoriev I.V."/>
            <person name="Hibbett D."/>
            <person name="Nagy L.G."/>
            <person name="Martin F.M."/>
        </authorList>
    </citation>
    <scope>NUCLEOTIDE SEQUENCE</scope>
    <source>
        <strain evidence="8">UH-Tt-Lm1</strain>
    </source>
</reference>
<keyword evidence="4 5" id="KW-0694">RNA-binding</keyword>
<dbReference type="Gene3D" id="3.30.160.20">
    <property type="match status" value="1"/>
</dbReference>
<gene>
    <name evidence="8" type="ORF">BJ322DRAFT_1072339</name>
</gene>
<keyword evidence="9" id="KW-1185">Reference proteome</keyword>
<evidence type="ECO:0000256" key="1">
    <source>
        <dbReference type="ARBA" id="ARBA00022722"/>
    </source>
</evidence>
<dbReference type="PANTHER" id="PTHR11207">
    <property type="entry name" value="RIBONUCLEASE III"/>
    <property type="match status" value="1"/>
</dbReference>
<keyword evidence="1" id="KW-0540">Nuclease</keyword>
<reference evidence="8" key="2">
    <citation type="submission" date="2020-11" db="EMBL/GenBank/DDBJ databases">
        <authorList>
            <consortium name="DOE Joint Genome Institute"/>
            <person name="Kuo A."/>
            <person name="Miyauchi S."/>
            <person name="Kiss E."/>
            <person name="Drula E."/>
            <person name="Kohler A."/>
            <person name="Sanchez-Garcia M."/>
            <person name="Andreopoulos B."/>
            <person name="Barry K.W."/>
            <person name="Bonito G."/>
            <person name="Buee M."/>
            <person name="Carver A."/>
            <person name="Chen C."/>
            <person name="Cichocki N."/>
            <person name="Clum A."/>
            <person name="Culley D."/>
            <person name="Crous P.W."/>
            <person name="Fauchery L."/>
            <person name="Girlanda M."/>
            <person name="Hayes R."/>
            <person name="Keri Z."/>
            <person name="Labutti K."/>
            <person name="Lipzen A."/>
            <person name="Lombard V."/>
            <person name="Magnuson J."/>
            <person name="Maillard F."/>
            <person name="Morin E."/>
            <person name="Murat C."/>
            <person name="Nolan M."/>
            <person name="Ohm R."/>
            <person name="Pangilinan J."/>
            <person name="Pereira M."/>
            <person name="Perotto S."/>
            <person name="Peter M."/>
            <person name="Riley R."/>
            <person name="Sitrit Y."/>
            <person name="Stielow B."/>
            <person name="Szollosi G."/>
            <person name="Zifcakova L."/>
            <person name="Stursova M."/>
            <person name="Spatafora J.W."/>
            <person name="Tedersoo L."/>
            <person name="Vaario L.-M."/>
            <person name="Yamada A."/>
            <person name="Yan M."/>
            <person name="Wang P."/>
            <person name="Xu J."/>
            <person name="Bruns T."/>
            <person name="Baldrian P."/>
            <person name="Vilgalys R."/>
            <person name="Henrissat B."/>
            <person name="Grigoriev I.V."/>
            <person name="Hibbett D."/>
            <person name="Nagy L.G."/>
            <person name="Martin F.M."/>
        </authorList>
    </citation>
    <scope>NUCLEOTIDE SEQUENCE</scope>
    <source>
        <strain evidence="8">UH-Tt-Lm1</strain>
    </source>
</reference>
<dbReference type="PANTHER" id="PTHR11207:SF0">
    <property type="entry name" value="RIBONUCLEASE 3"/>
    <property type="match status" value="1"/>
</dbReference>
<protein>
    <submittedName>
        <fullName evidence="8">Ribonuclease III</fullName>
    </submittedName>
</protein>
<evidence type="ECO:0000256" key="2">
    <source>
        <dbReference type="ARBA" id="ARBA00022759"/>
    </source>
</evidence>
<dbReference type="AlphaFoldDB" id="A0A9P6HAH8"/>
<evidence type="ECO:0000259" key="6">
    <source>
        <dbReference type="PROSITE" id="PS50137"/>
    </source>
</evidence>
<name>A0A9P6HAH8_9AGAM</name>
<evidence type="ECO:0000313" key="9">
    <source>
        <dbReference type="Proteomes" id="UP000736335"/>
    </source>
</evidence>
<dbReference type="SMART" id="SM00535">
    <property type="entry name" value="RIBOc"/>
    <property type="match status" value="1"/>
</dbReference>
<dbReference type="PROSITE" id="PS50137">
    <property type="entry name" value="DS_RBD"/>
    <property type="match status" value="1"/>
</dbReference>
<organism evidence="8 9">
    <name type="scientific">Thelephora terrestris</name>
    <dbReference type="NCBI Taxonomy" id="56493"/>
    <lineage>
        <taxon>Eukaryota</taxon>
        <taxon>Fungi</taxon>
        <taxon>Dikarya</taxon>
        <taxon>Basidiomycota</taxon>
        <taxon>Agaricomycotina</taxon>
        <taxon>Agaricomycetes</taxon>
        <taxon>Thelephorales</taxon>
        <taxon>Thelephoraceae</taxon>
        <taxon>Thelephora</taxon>
    </lineage>
</organism>
<dbReference type="GO" id="GO:0006364">
    <property type="term" value="P:rRNA processing"/>
    <property type="evidence" value="ECO:0007669"/>
    <property type="project" value="TreeGrafter"/>
</dbReference>
<dbReference type="GO" id="GO:0034475">
    <property type="term" value="P:U4 snRNA 3'-end processing"/>
    <property type="evidence" value="ECO:0007669"/>
    <property type="project" value="TreeGrafter"/>
</dbReference>
<dbReference type="Pfam" id="PF00035">
    <property type="entry name" value="dsrm"/>
    <property type="match status" value="1"/>
</dbReference>
<proteinExistence type="predicted"/>
<feature type="domain" description="RNase III" evidence="7">
    <location>
        <begin position="67"/>
        <end position="191"/>
    </location>
</feature>
<keyword evidence="2" id="KW-0255">Endonuclease</keyword>
<dbReference type="CDD" id="cd00593">
    <property type="entry name" value="RIBOc"/>
    <property type="match status" value="1"/>
</dbReference>
<sequence length="337" mass="37022">MSTILGLHTRLPPKLTLAGALRRIFMDPAPGLSLVISPESIRTPSFVLRAALRPNIADEDLPPLPEIRDKNIRTQVFTHRSYFGRQTRLFEDHPDDPSSDNEMLEHLGDSVLGLVVTELLRDTFPYLRVGPNAKIRALIVGNINLASISLRYSLPDRLRMHPAQVITLKASLNVQADVFESYVGGLHQDQGLDAVRSWLRPLLLPYALESYRRVRKEYGLPPSGGLFPARKTPLSPLSANTPLEASRSMWLSPHPAQYSATVGHLALFNQCLQQESKPVEWVYTGSAGEGSKTTPIWVVQAMVNGDCIGCGRGSTKKAAKNEAAKEGLANLGVHVDA</sequence>
<dbReference type="GO" id="GO:0004525">
    <property type="term" value="F:ribonuclease III activity"/>
    <property type="evidence" value="ECO:0007669"/>
    <property type="project" value="InterPro"/>
</dbReference>
<evidence type="ECO:0000256" key="4">
    <source>
        <dbReference type="ARBA" id="ARBA00022884"/>
    </source>
</evidence>
<dbReference type="SUPFAM" id="SSF54768">
    <property type="entry name" value="dsRNA-binding domain-like"/>
    <property type="match status" value="1"/>
</dbReference>
<dbReference type="InterPro" id="IPR014720">
    <property type="entry name" value="dsRBD_dom"/>
</dbReference>
<dbReference type="Pfam" id="PF14622">
    <property type="entry name" value="Ribonucleas_3_3"/>
    <property type="match status" value="1"/>
</dbReference>
<dbReference type="PROSITE" id="PS50142">
    <property type="entry name" value="RNASE_3_2"/>
    <property type="match status" value="1"/>
</dbReference>
<keyword evidence="3" id="KW-0378">Hydrolase</keyword>
<dbReference type="Proteomes" id="UP000736335">
    <property type="component" value="Unassembled WGS sequence"/>
</dbReference>
<dbReference type="EMBL" id="WIUZ02000011">
    <property type="protein sequence ID" value="KAF9782751.1"/>
    <property type="molecule type" value="Genomic_DNA"/>
</dbReference>
<accession>A0A9P6HAH8</accession>
<dbReference type="InterPro" id="IPR036389">
    <property type="entry name" value="RNase_III_sf"/>
</dbReference>
<feature type="domain" description="DRBM" evidence="6">
    <location>
        <begin position="260"/>
        <end position="333"/>
    </location>
</feature>
<dbReference type="SUPFAM" id="SSF69065">
    <property type="entry name" value="RNase III domain-like"/>
    <property type="match status" value="1"/>
</dbReference>